<dbReference type="InterPro" id="IPR052894">
    <property type="entry name" value="AsmA-related"/>
</dbReference>
<proteinExistence type="predicted"/>
<comment type="caution">
    <text evidence="3">The sequence shown here is derived from an EMBL/GenBank/DDBJ whole genome shotgun (WGS) entry which is preliminary data.</text>
</comment>
<dbReference type="PANTHER" id="PTHR30441:SF9">
    <property type="entry name" value="ASMA FAMILY PROTEIN YHJG"/>
    <property type="match status" value="1"/>
</dbReference>
<feature type="region of interest" description="Disordered" evidence="1">
    <location>
        <begin position="528"/>
        <end position="552"/>
    </location>
</feature>
<protein>
    <submittedName>
        <fullName evidence="3">Uncharacterized protein</fullName>
    </submittedName>
</protein>
<dbReference type="EMBL" id="PDHS01000493">
    <property type="protein sequence ID" value="MQM32327.1"/>
    <property type="molecule type" value="Genomic_DNA"/>
</dbReference>
<dbReference type="Proteomes" id="UP000342300">
    <property type="component" value="Unassembled WGS sequence"/>
</dbReference>
<accession>A0A6A7RXP3</accession>
<evidence type="ECO:0000256" key="1">
    <source>
        <dbReference type="SAM" id="MobiDB-lite"/>
    </source>
</evidence>
<organism evidence="3 4">
    <name type="scientific">Candidatus Accumulibacter phosphatis</name>
    <dbReference type="NCBI Taxonomy" id="327160"/>
    <lineage>
        <taxon>Bacteria</taxon>
        <taxon>Pseudomonadati</taxon>
        <taxon>Pseudomonadota</taxon>
        <taxon>Betaproteobacteria</taxon>
        <taxon>Candidatus Accumulibacter</taxon>
    </lineage>
</organism>
<reference evidence="3 4" key="1">
    <citation type="submission" date="2017-09" db="EMBL/GenBank/DDBJ databases">
        <title>Metagenomic Analysis Reveals Denitrifying Candidatus Accumulibacter and Flanking Population as a Source of N2O.</title>
        <authorList>
            <person name="Gao H."/>
            <person name="Mao Y."/>
            <person name="Zhao X."/>
            <person name="Liu W.-T."/>
            <person name="Zhang T."/>
            <person name="Wells G."/>
        </authorList>
    </citation>
    <scope>NUCLEOTIDE SEQUENCE [LARGE SCALE GENOMIC DNA]</scope>
    <source>
        <strain evidence="3">CANDO_2_IC</strain>
    </source>
</reference>
<dbReference type="PANTHER" id="PTHR30441">
    <property type="entry name" value="DUF748 DOMAIN-CONTAINING PROTEIN"/>
    <property type="match status" value="1"/>
</dbReference>
<name>A0A6A7RXP3_9PROT</name>
<keyword evidence="2" id="KW-0812">Transmembrane</keyword>
<dbReference type="GO" id="GO:0005886">
    <property type="term" value="C:plasma membrane"/>
    <property type="evidence" value="ECO:0007669"/>
    <property type="project" value="TreeGrafter"/>
</dbReference>
<sequence length="743" mass="78709">MQTETSAPSDQRERCWPRQLALGVLFLAVVIGVCEWIKWPFLRKPLQSQLHAMLGRDVQIGEDFGVRFLGSLRAQTDLLVIGPATDGPQRDGKAPQLVHATDLRVALPYSTLFALTSSNQRENADAAPVQRPHITILEAARLDATLLRDKDGNANWRLSPQKTPPDDERTPALPEFGRLAIDDGTIVIGDAVAQIDVTTTVRTLEGSATIPPSATVDAPRGLVVVVEGRYRGQPLSARLHASGLMALAESGANLPSQPGSHTTNATPVSLRIAIRAGNSALDFSGSARDPLHFGALDGAFQLTGPSLAAIGDAVGLALPATNSFAMRGHLAKEGEIWRADVTALTVGESRLSGSFRCDSSLPVPKLTGRLAGQRLAIVDLGPALGTEPQENARPASNADTQARAAGKKIEESRTESSARNSSSTAPPRRVLPQRDFDLPSLAAMDADVSVDLDEVDLGTSVLDNFSPFRAHLMLDDQTMRFKDIVARAAGGELHGRIVLDAKPEKPLWAAELRWSDIQLASFLKAGDATEQTPNDANKGKRPKNPPNGYLSGTFGGRLKVQGSGRSTAAMLATLDGSAQLWVRDGAISHLLVEAVGLDIAQALGLLIVGDDPLPMQCAVAAFEARQGSVVPRVAVIDTSDSTVQASGVISLADERLQLELKTHPKDVSPVALRTPVIVEGTFANPEVRLEKSNIGMRLVAAVALAAVTPVAALLALIDVGAPEKEACADAIGRTMKVPAPRRK</sequence>
<feature type="compositionally biased region" description="Low complexity" evidence="1">
    <location>
        <begin position="417"/>
        <end position="428"/>
    </location>
</feature>
<feature type="region of interest" description="Disordered" evidence="1">
    <location>
        <begin position="385"/>
        <end position="433"/>
    </location>
</feature>
<gene>
    <name evidence="3" type="ORF">CRU78_18260</name>
</gene>
<keyword evidence="2" id="KW-0472">Membrane</keyword>
<evidence type="ECO:0000313" key="3">
    <source>
        <dbReference type="EMBL" id="MQM32327.1"/>
    </source>
</evidence>
<feature type="transmembrane region" description="Helical" evidence="2">
    <location>
        <begin position="20"/>
        <end position="37"/>
    </location>
</feature>
<evidence type="ECO:0000256" key="2">
    <source>
        <dbReference type="SAM" id="Phobius"/>
    </source>
</evidence>
<feature type="compositionally biased region" description="Basic and acidic residues" evidence="1">
    <location>
        <begin position="407"/>
        <end position="416"/>
    </location>
</feature>
<dbReference type="AlphaFoldDB" id="A0A6A7RXP3"/>
<dbReference type="GO" id="GO:0090313">
    <property type="term" value="P:regulation of protein targeting to membrane"/>
    <property type="evidence" value="ECO:0007669"/>
    <property type="project" value="TreeGrafter"/>
</dbReference>
<keyword evidence="2" id="KW-1133">Transmembrane helix</keyword>
<evidence type="ECO:0000313" key="4">
    <source>
        <dbReference type="Proteomes" id="UP000342300"/>
    </source>
</evidence>